<dbReference type="Proteomes" id="UP000286947">
    <property type="component" value="Unassembled WGS sequence"/>
</dbReference>
<comment type="caution">
    <text evidence="1">The sequence shown here is derived from an EMBL/GenBank/DDBJ whole genome shotgun (WGS) entry which is preliminary data.</text>
</comment>
<dbReference type="OrthoDB" id="9796287at2"/>
<dbReference type="PANTHER" id="PTHR22602">
    <property type="entry name" value="TRANSFERASE CAF17, MITOCHONDRIAL-RELATED"/>
    <property type="match status" value="1"/>
</dbReference>
<dbReference type="Gene3D" id="3.30.70.1630">
    <property type="match status" value="1"/>
</dbReference>
<dbReference type="AlphaFoldDB" id="A0A433SBN2"/>
<organism evidence="1 2">
    <name type="scientific">Saezia sanguinis</name>
    <dbReference type="NCBI Taxonomy" id="1965230"/>
    <lineage>
        <taxon>Bacteria</taxon>
        <taxon>Pseudomonadati</taxon>
        <taxon>Pseudomonadota</taxon>
        <taxon>Betaproteobacteria</taxon>
        <taxon>Burkholderiales</taxon>
        <taxon>Saeziaceae</taxon>
        <taxon>Saezia</taxon>
    </lineage>
</organism>
<protein>
    <submittedName>
        <fullName evidence="1">tRNA-modifying protein YgfZ</fullName>
    </submittedName>
</protein>
<dbReference type="SUPFAM" id="SSF103025">
    <property type="entry name" value="Folate-binding domain"/>
    <property type="match status" value="1"/>
</dbReference>
<dbReference type="Gene3D" id="2.40.30.160">
    <property type="match status" value="1"/>
</dbReference>
<reference evidence="1 2" key="1">
    <citation type="submission" date="2018-01" db="EMBL/GenBank/DDBJ databases">
        <title>Saezia sanguinis gen. nov., sp. nov., in the order Burkholderiales isolated from human blood.</title>
        <authorList>
            <person name="Medina-Pascual M.J."/>
            <person name="Valdezate S."/>
            <person name="Monzon S."/>
            <person name="Cuesta I."/>
            <person name="Carrasco G."/>
            <person name="Villalon P."/>
            <person name="Saez-Nieto J.A."/>
        </authorList>
    </citation>
    <scope>NUCLEOTIDE SEQUENCE [LARGE SCALE GENOMIC DNA]</scope>
    <source>
        <strain evidence="1 2">CNM695-12</strain>
    </source>
</reference>
<dbReference type="PIRSF" id="PIRSF006487">
    <property type="entry name" value="GcvT"/>
    <property type="match status" value="1"/>
</dbReference>
<keyword evidence="2" id="KW-1185">Reference proteome</keyword>
<accession>A0A433SBN2</accession>
<sequence length="302" mass="32731">MNTHGIVKLNHLGIIRAAGPDAASFLHGQLSNDMTHLDAQHARLAAYCSAQGRMLASFIVIKSTPEELLLICAADLLEATLKRLSMFVLRAKVKLTNASSELSLYGLACSPERMPDFLVPAAAPWACQHHDARLAVRLPDAAGTQRYLIVASSQQTLPAFAALPESTWDWLEIQSGIPMVRQQIREQYVPQMLNYESIGGIDFAKGCYPGQEVISRSQFRGTLKRHTYLLSSSQALQPGEEVLTTTDPAQPAGAIIAAAPGPDHGWSALAVLRTDDAQPPLKTASGADVNIKPLPYPLRTDF</sequence>
<dbReference type="InterPro" id="IPR045179">
    <property type="entry name" value="YgfZ/GcvT"/>
</dbReference>
<proteinExistence type="predicted"/>
<evidence type="ECO:0000313" key="1">
    <source>
        <dbReference type="EMBL" id="RUS66140.1"/>
    </source>
</evidence>
<dbReference type="NCBIfam" id="TIGR03317">
    <property type="entry name" value="ygfZ_signature"/>
    <property type="match status" value="1"/>
</dbReference>
<dbReference type="RefSeq" id="WP_126980401.1">
    <property type="nucleotide sequence ID" value="NZ_PQSP01000006.1"/>
</dbReference>
<dbReference type="EMBL" id="PQSP01000006">
    <property type="protein sequence ID" value="RUS66140.1"/>
    <property type="molecule type" value="Genomic_DNA"/>
</dbReference>
<dbReference type="PANTHER" id="PTHR22602:SF0">
    <property type="entry name" value="TRANSFERASE CAF17, MITOCHONDRIAL-RELATED"/>
    <property type="match status" value="1"/>
</dbReference>
<gene>
    <name evidence="1" type="primary">ygfZ</name>
    <name evidence="1" type="ORF">CUZ56_02218</name>
</gene>
<dbReference type="InterPro" id="IPR017703">
    <property type="entry name" value="YgfZ/GCV_T_CS"/>
</dbReference>
<dbReference type="GO" id="GO:0016226">
    <property type="term" value="P:iron-sulfur cluster assembly"/>
    <property type="evidence" value="ECO:0007669"/>
    <property type="project" value="TreeGrafter"/>
</dbReference>
<evidence type="ECO:0000313" key="2">
    <source>
        <dbReference type="Proteomes" id="UP000286947"/>
    </source>
</evidence>
<dbReference type="Gene3D" id="3.30.70.1400">
    <property type="entry name" value="Aminomethyltransferase beta-barrel domains"/>
    <property type="match status" value="1"/>
</dbReference>
<name>A0A433SBN2_9BURK</name>